<keyword evidence="2" id="KW-1185">Reference proteome</keyword>
<dbReference type="EMBL" id="JAYMYQ010000002">
    <property type="protein sequence ID" value="KAK7350081.1"/>
    <property type="molecule type" value="Genomic_DNA"/>
</dbReference>
<name>A0AAN9M9U1_CANGL</name>
<reference evidence="1 2" key="1">
    <citation type="submission" date="2024-01" db="EMBL/GenBank/DDBJ databases">
        <title>The genomes of 5 underutilized Papilionoideae crops provide insights into root nodulation and disease resistanc.</title>
        <authorList>
            <person name="Jiang F."/>
        </authorList>
    </citation>
    <scope>NUCLEOTIDE SEQUENCE [LARGE SCALE GENOMIC DNA]</scope>
    <source>
        <strain evidence="1">LVBAO_FW01</strain>
        <tissue evidence="1">Leaves</tissue>
    </source>
</reference>
<dbReference type="Proteomes" id="UP001367508">
    <property type="component" value="Unassembled WGS sequence"/>
</dbReference>
<protein>
    <submittedName>
        <fullName evidence="1">Uncharacterized protein</fullName>
    </submittedName>
</protein>
<dbReference type="AlphaFoldDB" id="A0AAN9M9U1"/>
<proteinExistence type="predicted"/>
<accession>A0AAN9M9U1</accession>
<gene>
    <name evidence="1" type="ORF">VNO77_08181</name>
</gene>
<organism evidence="1 2">
    <name type="scientific">Canavalia gladiata</name>
    <name type="common">Sword bean</name>
    <name type="synonym">Dolichos gladiatus</name>
    <dbReference type="NCBI Taxonomy" id="3824"/>
    <lineage>
        <taxon>Eukaryota</taxon>
        <taxon>Viridiplantae</taxon>
        <taxon>Streptophyta</taxon>
        <taxon>Embryophyta</taxon>
        <taxon>Tracheophyta</taxon>
        <taxon>Spermatophyta</taxon>
        <taxon>Magnoliopsida</taxon>
        <taxon>eudicotyledons</taxon>
        <taxon>Gunneridae</taxon>
        <taxon>Pentapetalae</taxon>
        <taxon>rosids</taxon>
        <taxon>fabids</taxon>
        <taxon>Fabales</taxon>
        <taxon>Fabaceae</taxon>
        <taxon>Papilionoideae</taxon>
        <taxon>50 kb inversion clade</taxon>
        <taxon>NPAAA clade</taxon>
        <taxon>indigoferoid/millettioid clade</taxon>
        <taxon>Phaseoleae</taxon>
        <taxon>Canavalia</taxon>
    </lineage>
</organism>
<evidence type="ECO:0000313" key="2">
    <source>
        <dbReference type="Proteomes" id="UP001367508"/>
    </source>
</evidence>
<evidence type="ECO:0000313" key="1">
    <source>
        <dbReference type="EMBL" id="KAK7350081.1"/>
    </source>
</evidence>
<sequence length="124" mass="13562">MCEAWSKLSPLVSSQYAYRQGQLALEVALCDVLVWSHPLAFLPLAMHHLSSSLGHTLTLQDGVVRMYVPKAKALLLLCTGVFHGEISCQRIHVCRGGVNGSRHPAPSKPSFGVMINRRQQVTVG</sequence>
<comment type="caution">
    <text evidence="1">The sequence shown here is derived from an EMBL/GenBank/DDBJ whole genome shotgun (WGS) entry which is preliminary data.</text>
</comment>